<reference evidence="2 3" key="1">
    <citation type="submission" date="2017-12" db="EMBL/GenBank/DDBJ databases">
        <title>Comparative genomics of Botrytis spp.</title>
        <authorList>
            <person name="Valero-Jimenez C.A."/>
            <person name="Tapia P."/>
            <person name="Veloso J."/>
            <person name="Silva-Moreno E."/>
            <person name="Staats M."/>
            <person name="Valdes J.H."/>
            <person name="Van Kan J.A.L."/>
        </authorList>
    </citation>
    <scope>NUCLEOTIDE SEQUENCE [LARGE SCALE GENOMIC DNA]</scope>
    <source>
        <strain evidence="2 3">Bh0001</strain>
    </source>
</reference>
<sequence>MAKRVAQVTTCKTNGAKQSLQRSQPIDPDSYVEKNVSGESSGKGNPLPVNPSSKCAFDHLTKSQASVGVYLPGSINWNSVEGRGSKLLEDADIQMDMGVTGHENGEQIGVVVESVKPRVRLPVMTQGILNSVAITQLQDELEDVKRELDKRQAISVPSKDEVILPKRMNLPQLMEVFPAVGDQINAKMDQKLSDARKEYEMKFKRLQHEHNDELLRIGAILSETESKLHDAEENLRGLAGFGQRYPNESFGDVLPGIQNSHGPSRNTINGRKDPNPAAQTVNCQAPQAFIFGSPTTFTNPFRSNGLANGDGSSTPLTNRFRNNRWANGDGQERGYDEAIQPELGRDVKRVKREQF</sequence>
<gene>
    <name evidence="2" type="ORF">BHYA_0133g00070</name>
</gene>
<dbReference type="Proteomes" id="UP000297814">
    <property type="component" value="Unassembled WGS sequence"/>
</dbReference>
<feature type="region of interest" description="Disordered" evidence="1">
    <location>
        <begin position="259"/>
        <end position="279"/>
    </location>
</feature>
<feature type="region of interest" description="Disordered" evidence="1">
    <location>
        <begin position="1"/>
        <end position="50"/>
    </location>
</feature>
<evidence type="ECO:0000313" key="2">
    <source>
        <dbReference type="EMBL" id="TGO36165.1"/>
    </source>
</evidence>
<feature type="compositionally biased region" description="Polar residues" evidence="1">
    <location>
        <begin position="301"/>
        <end position="320"/>
    </location>
</feature>
<feature type="region of interest" description="Disordered" evidence="1">
    <location>
        <begin position="301"/>
        <end position="338"/>
    </location>
</feature>
<comment type="caution">
    <text evidence="2">The sequence shown here is derived from an EMBL/GenBank/DDBJ whole genome shotgun (WGS) entry which is preliminary data.</text>
</comment>
<evidence type="ECO:0000313" key="3">
    <source>
        <dbReference type="Proteomes" id="UP000297814"/>
    </source>
</evidence>
<dbReference type="AlphaFoldDB" id="A0A4Z1GHJ0"/>
<name>A0A4Z1GHJ0_9HELO</name>
<protein>
    <submittedName>
        <fullName evidence="2">Uncharacterized protein</fullName>
    </submittedName>
</protein>
<proteinExistence type="predicted"/>
<feature type="compositionally biased region" description="Polar residues" evidence="1">
    <location>
        <begin position="7"/>
        <end position="24"/>
    </location>
</feature>
<keyword evidence="3" id="KW-1185">Reference proteome</keyword>
<feature type="compositionally biased region" description="Polar residues" evidence="1">
    <location>
        <begin position="259"/>
        <end position="269"/>
    </location>
</feature>
<dbReference type="EMBL" id="PQXK01000133">
    <property type="protein sequence ID" value="TGO36165.1"/>
    <property type="molecule type" value="Genomic_DNA"/>
</dbReference>
<organism evidence="2 3">
    <name type="scientific">Botrytis hyacinthi</name>
    <dbReference type="NCBI Taxonomy" id="278943"/>
    <lineage>
        <taxon>Eukaryota</taxon>
        <taxon>Fungi</taxon>
        <taxon>Dikarya</taxon>
        <taxon>Ascomycota</taxon>
        <taxon>Pezizomycotina</taxon>
        <taxon>Leotiomycetes</taxon>
        <taxon>Helotiales</taxon>
        <taxon>Sclerotiniaceae</taxon>
        <taxon>Botrytis</taxon>
    </lineage>
</organism>
<accession>A0A4Z1GHJ0</accession>
<evidence type="ECO:0000256" key="1">
    <source>
        <dbReference type="SAM" id="MobiDB-lite"/>
    </source>
</evidence>